<reference evidence="2" key="1">
    <citation type="submission" date="2022-11" db="UniProtKB">
        <authorList>
            <consortium name="WormBaseParasite"/>
        </authorList>
    </citation>
    <scope>IDENTIFICATION</scope>
</reference>
<accession>A0AC34PUQ7</accession>
<dbReference type="Proteomes" id="UP000887576">
    <property type="component" value="Unplaced"/>
</dbReference>
<proteinExistence type="predicted"/>
<name>A0AC34PUQ7_9BILA</name>
<sequence length="359" mass="40485">MIRVESESGVVNVEAADLLGNCEIEVSYFTANYFITTVPEGKFKSIFKLTAKNNAASKTIKIVYSILWLMLKATGCREANVRKIEISRMNCPQVQVGLTIYPTTTTSEIDILVLGSCVAYSNQRSVKPQLVCSNNGKWRFANDHRPADACFCREGLIFQDNSCVKTGPVCYECKPGSISSCQNTVARHCNINEVCMTVMHRFNGQVVVEKKCSAECFQKMKNQNACQQGLESCTMCCNRDYCNISPFISRPATEKVSLSSALPECIDRQPMQLKCLQNLNVKRHHYAFSEPIFIPWPEVVDNDPNFRIIPNLKITSEPFVFTGNEPQIHWTALDKHNQISECVTNVIYEGMYTIHKLLL</sequence>
<dbReference type="WBParaSite" id="JU765_v2.g10145.t1">
    <property type="protein sequence ID" value="JU765_v2.g10145.t1"/>
    <property type="gene ID" value="JU765_v2.g10145"/>
</dbReference>
<organism evidence="1 2">
    <name type="scientific">Panagrolaimus sp. JU765</name>
    <dbReference type="NCBI Taxonomy" id="591449"/>
    <lineage>
        <taxon>Eukaryota</taxon>
        <taxon>Metazoa</taxon>
        <taxon>Ecdysozoa</taxon>
        <taxon>Nematoda</taxon>
        <taxon>Chromadorea</taxon>
        <taxon>Rhabditida</taxon>
        <taxon>Tylenchina</taxon>
        <taxon>Panagrolaimomorpha</taxon>
        <taxon>Panagrolaimoidea</taxon>
        <taxon>Panagrolaimidae</taxon>
        <taxon>Panagrolaimus</taxon>
    </lineage>
</organism>
<evidence type="ECO:0000313" key="2">
    <source>
        <dbReference type="WBParaSite" id="JU765_v2.g10145.t1"/>
    </source>
</evidence>
<protein>
    <submittedName>
        <fullName evidence="2">TNFR-Cys domain-containing protein</fullName>
    </submittedName>
</protein>
<evidence type="ECO:0000313" key="1">
    <source>
        <dbReference type="Proteomes" id="UP000887576"/>
    </source>
</evidence>